<feature type="domain" description="Glucosamine/galactosamine-6-phosphate isomerase" evidence="1">
    <location>
        <begin position="15"/>
        <end position="209"/>
    </location>
</feature>
<dbReference type="STRING" id="1802306.A3C72_00230"/>
<dbReference type="InterPro" id="IPR037171">
    <property type="entry name" value="NagB/RpiA_transferase-like"/>
</dbReference>
<dbReference type="Gene3D" id="3.40.50.1360">
    <property type="match status" value="1"/>
</dbReference>
<evidence type="ECO:0000259" key="1">
    <source>
        <dbReference type="Pfam" id="PF01182"/>
    </source>
</evidence>
<dbReference type="Proteomes" id="UP000177130">
    <property type="component" value="Unassembled WGS sequence"/>
</dbReference>
<comment type="caution">
    <text evidence="2">The sequence shown here is derived from an EMBL/GenBank/DDBJ whole genome shotgun (WGS) entry which is preliminary data.</text>
</comment>
<dbReference type="InterPro" id="IPR006148">
    <property type="entry name" value="Glc/Gal-6P_isomerase"/>
</dbReference>
<accession>A0A1G2MF40</accession>
<organism evidence="2 3">
    <name type="scientific">Candidatus Taylorbacteria bacterium RIFCSPHIGHO2_02_FULL_43_32b</name>
    <dbReference type="NCBI Taxonomy" id="1802306"/>
    <lineage>
        <taxon>Bacteria</taxon>
        <taxon>Candidatus Tayloriibacteriota</taxon>
    </lineage>
</organism>
<dbReference type="Pfam" id="PF01182">
    <property type="entry name" value="Glucosamine_iso"/>
    <property type="match status" value="1"/>
</dbReference>
<dbReference type="EMBL" id="MHRK01000052">
    <property type="protein sequence ID" value="OHA22508.1"/>
    <property type="molecule type" value="Genomic_DNA"/>
</dbReference>
<dbReference type="SUPFAM" id="SSF100950">
    <property type="entry name" value="NagB/RpiA/CoA transferase-like"/>
    <property type="match status" value="1"/>
</dbReference>
<proteinExistence type="predicted"/>
<evidence type="ECO:0000313" key="2">
    <source>
        <dbReference type="EMBL" id="OHA22508.1"/>
    </source>
</evidence>
<name>A0A1G2MF40_9BACT</name>
<dbReference type="GO" id="GO:0005975">
    <property type="term" value="P:carbohydrate metabolic process"/>
    <property type="evidence" value="ECO:0007669"/>
    <property type="project" value="InterPro"/>
</dbReference>
<sequence length="223" mass="24812">MNFIPCIDSKKGEADLGEALIKALKSGKRTLWTLPGGTNVPIANSVLRKIKEILSESELKNLVIMQCDERYGPKGHKDSNWAQLLDLHFPIENIENYPLLVDLPLLQTAEKYGEIVKEQFKKAEIIIGQFGIGADGHIAGILPKSPALKATKPVVGYEKGGAFTRLSITPNYLLQITEAYVFAFGPSKREAIQKLKNNKESVENLPAILFYEIPKVNFYTDQV</sequence>
<dbReference type="AlphaFoldDB" id="A0A1G2MF40"/>
<protein>
    <recommendedName>
        <fullName evidence="1">Glucosamine/galactosamine-6-phosphate isomerase domain-containing protein</fullName>
    </recommendedName>
</protein>
<evidence type="ECO:0000313" key="3">
    <source>
        <dbReference type="Proteomes" id="UP000177130"/>
    </source>
</evidence>
<reference evidence="2 3" key="1">
    <citation type="journal article" date="2016" name="Nat. Commun.">
        <title>Thousands of microbial genomes shed light on interconnected biogeochemical processes in an aquifer system.</title>
        <authorList>
            <person name="Anantharaman K."/>
            <person name="Brown C.T."/>
            <person name="Hug L.A."/>
            <person name="Sharon I."/>
            <person name="Castelle C.J."/>
            <person name="Probst A.J."/>
            <person name="Thomas B.C."/>
            <person name="Singh A."/>
            <person name="Wilkins M.J."/>
            <person name="Karaoz U."/>
            <person name="Brodie E.L."/>
            <person name="Williams K.H."/>
            <person name="Hubbard S.S."/>
            <person name="Banfield J.F."/>
        </authorList>
    </citation>
    <scope>NUCLEOTIDE SEQUENCE [LARGE SCALE GENOMIC DNA]</scope>
</reference>
<gene>
    <name evidence="2" type="ORF">A3C72_00230</name>
</gene>